<dbReference type="EMBL" id="CP065177">
    <property type="protein sequence ID" value="URG48264.1"/>
    <property type="molecule type" value="Genomic_DNA"/>
</dbReference>
<evidence type="ECO:0000256" key="2">
    <source>
        <dbReference type="ARBA" id="ARBA00022630"/>
    </source>
</evidence>
<dbReference type="InterPro" id="IPR050346">
    <property type="entry name" value="FMO-like"/>
</dbReference>
<dbReference type="GO" id="GO:0004499">
    <property type="term" value="F:N,N-dimethylaniline monooxygenase activity"/>
    <property type="evidence" value="ECO:0007669"/>
    <property type="project" value="InterPro"/>
</dbReference>
<dbReference type="InterPro" id="IPR020946">
    <property type="entry name" value="Flavin_mOase-like"/>
</dbReference>
<gene>
    <name evidence="6" type="ORF">IG609_015990</name>
</gene>
<dbReference type="GO" id="GO:0050660">
    <property type="term" value="F:flavin adenine dinucleotide binding"/>
    <property type="evidence" value="ECO:0007669"/>
    <property type="project" value="InterPro"/>
</dbReference>
<keyword evidence="4" id="KW-0521">NADP</keyword>
<sequence length="510" mass="57026">MNIAIIGAGPAGLISARNAIQTGHSVVLFEKNTQIGGIWNPRSGGAYRNARMQNSRDAFHYTDFPPGSIDAFPGVEEVFGYLSAMAGSDDIREATRLNTEVISLRKTSESWLISSDCEGRFREDVFDRVIIATGELWQPRTPALSGAEHFSGTVISSREYHEPEKFKGQNILVIGGGVSGADIASDLVPYANTVSISVKKMGLYLPRQFRTGPNDMMHSYLGRWMLSHMNYSEFIDYLDNIMPDYMQTYRASGLLPDLANNNAVHVNEKIIPNVAAGQIKVKPQVERFTDKGCIEFVDETQEKYDVIITCTGYEMPDYSFVPGFDRKQLYEHFFWTEDPTLAVINPPVDTAGFGAAFPYFDIISQWVINVFTGNSELPEKIVMQDWCAEHMASLHVKRFYDSWLETIRIGLRAGLIPDPSRDFSSYWNIITSVVKPGYLARSPVTPEPGMIDNMFDFSTAKIQILSGLGREVLSHLLSKGDITDAEYRAAVGKEPQESISAYLPYSQIYL</sequence>
<evidence type="ECO:0000256" key="1">
    <source>
        <dbReference type="ARBA" id="ARBA00009183"/>
    </source>
</evidence>
<dbReference type="SUPFAM" id="SSF51905">
    <property type="entry name" value="FAD/NAD(P)-binding domain"/>
    <property type="match status" value="2"/>
</dbReference>
<evidence type="ECO:0000256" key="3">
    <source>
        <dbReference type="ARBA" id="ARBA00022827"/>
    </source>
</evidence>
<dbReference type="Pfam" id="PF00743">
    <property type="entry name" value="FMO-like"/>
    <property type="match status" value="1"/>
</dbReference>
<accession>A0A9Q8TP61</accession>
<dbReference type="Proteomes" id="UP000806577">
    <property type="component" value="Chromosome"/>
</dbReference>
<evidence type="ECO:0000256" key="5">
    <source>
        <dbReference type="ARBA" id="ARBA00023002"/>
    </source>
</evidence>
<evidence type="ECO:0000313" key="6">
    <source>
        <dbReference type="EMBL" id="URG48264.1"/>
    </source>
</evidence>
<dbReference type="Gene3D" id="3.50.50.60">
    <property type="entry name" value="FAD/NAD(P)-binding domain"/>
    <property type="match status" value="4"/>
</dbReference>
<protein>
    <submittedName>
        <fullName evidence="6">FAD-dependent oxidoreductase</fullName>
    </submittedName>
</protein>
<comment type="similarity">
    <text evidence="1">Belongs to the FMO family.</text>
</comment>
<reference evidence="6 7" key="1">
    <citation type="journal article" date="2021" name="Int. J. Syst. Evol. Microbiol.">
        <title>&lt;i&gt;Pectobacterium quasiaquaticum&lt;/i&gt; sp. nov., isolated from waterways.</title>
        <authorList>
            <person name="Ben Moussa H."/>
            <person name="Pedron J."/>
            <person name="Bertrand C."/>
            <person name="Hecquet A."/>
            <person name="Barny M.A."/>
        </authorList>
    </citation>
    <scope>NUCLEOTIDE SEQUENCE [LARGE SCALE GENOMIC DNA]</scope>
    <source>
        <strain evidence="6 7">A477-S1-J17</strain>
    </source>
</reference>
<dbReference type="AlphaFoldDB" id="A0A9Q8TP61"/>
<evidence type="ECO:0000256" key="4">
    <source>
        <dbReference type="ARBA" id="ARBA00022857"/>
    </source>
</evidence>
<organism evidence="6 7">
    <name type="scientific">Pectobacterium quasiaquaticum</name>
    <dbReference type="NCBI Taxonomy" id="2774015"/>
    <lineage>
        <taxon>Bacteria</taxon>
        <taxon>Pseudomonadati</taxon>
        <taxon>Pseudomonadota</taxon>
        <taxon>Gammaproteobacteria</taxon>
        <taxon>Enterobacterales</taxon>
        <taxon>Pectobacteriaceae</taxon>
        <taxon>Pectobacterium</taxon>
    </lineage>
</organism>
<dbReference type="PRINTS" id="PR00370">
    <property type="entry name" value="FMOXYGENASE"/>
</dbReference>
<dbReference type="GO" id="GO:0050661">
    <property type="term" value="F:NADP binding"/>
    <property type="evidence" value="ECO:0007669"/>
    <property type="project" value="InterPro"/>
</dbReference>
<proteinExistence type="inferred from homology"/>
<dbReference type="InterPro" id="IPR036188">
    <property type="entry name" value="FAD/NAD-bd_sf"/>
</dbReference>
<keyword evidence="3" id="KW-0274">FAD</keyword>
<dbReference type="InterPro" id="IPR000960">
    <property type="entry name" value="Flavin_mOase"/>
</dbReference>
<keyword evidence="5" id="KW-0560">Oxidoreductase</keyword>
<evidence type="ECO:0000313" key="7">
    <source>
        <dbReference type="Proteomes" id="UP000806577"/>
    </source>
</evidence>
<dbReference type="PANTHER" id="PTHR23023">
    <property type="entry name" value="DIMETHYLANILINE MONOOXYGENASE"/>
    <property type="match status" value="1"/>
</dbReference>
<keyword evidence="7" id="KW-1185">Reference proteome</keyword>
<dbReference type="KEGG" id="pqu:IG609_015990"/>
<dbReference type="RefSeq" id="WP_250127225.1">
    <property type="nucleotide sequence ID" value="NZ_CP065177.1"/>
</dbReference>
<keyword evidence="2" id="KW-0285">Flavoprotein</keyword>
<name>A0A9Q8TP61_9GAMM</name>